<accession>A0ABQ0QDK5</accession>
<organism evidence="2 3">
    <name type="scientific">Gluconobacter frateurii NRIC 0228</name>
    <dbReference type="NCBI Taxonomy" id="1307946"/>
    <lineage>
        <taxon>Bacteria</taxon>
        <taxon>Pseudomonadati</taxon>
        <taxon>Pseudomonadota</taxon>
        <taxon>Alphaproteobacteria</taxon>
        <taxon>Acetobacterales</taxon>
        <taxon>Acetobacteraceae</taxon>
        <taxon>Gluconobacter</taxon>
    </lineage>
</organism>
<dbReference type="Proteomes" id="UP001061070">
    <property type="component" value="Unassembled WGS sequence"/>
</dbReference>
<reference evidence="2" key="1">
    <citation type="submission" date="2013-04" db="EMBL/GenBank/DDBJ databases">
        <title>The genome sequencing project of 58 acetic acid bacteria.</title>
        <authorList>
            <person name="Okamoto-Kainuma A."/>
            <person name="Ishikawa M."/>
            <person name="Umino S."/>
            <person name="Koizumi Y."/>
            <person name="Shiwa Y."/>
            <person name="Yoshikawa H."/>
            <person name="Matsutani M."/>
            <person name="Matsushita K."/>
        </authorList>
    </citation>
    <scope>NUCLEOTIDE SEQUENCE</scope>
    <source>
        <strain evidence="2">NRIC 0228</strain>
    </source>
</reference>
<evidence type="ECO:0000256" key="1">
    <source>
        <dbReference type="SAM" id="MobiDB-lite"/>
    </source>
</evidence>
<evidence type="ECO:0000313" key="2">
    <source>
        <dbReference type="EMBL" id="GBR14453.1"/>
    </source>
</evidence>
<sequence>MNFDKSDNSLKNLGIFDLSGGEGGIRTHGTREGTTVFETAPIDHSGTSPYSLRKQA</sequence>
<name>A0ABQ0QDK5_9PROT</name>
<comment type="caution">
    <text evidence="2">The sequence shown here is derived from an EMBL/GenBank/DDBJ whole genome shotgun (WGS) entry which is preliminary data.</text>
</comment>
<feature type="region of interest" description="Disordered" evidence="1">
    <location>
        <begin position="21"/>
        <end position="56"/>
    </location>
</feature>
<dbReference type="EMBL" id="BAQW01000011">
    <property type="protein sequence ID" value="GBR14453.1"/>
    <property type="molecule type" value="Genomic_DNA"/>
</dbReference>
<keyword evidence="3" id="KW-1185">Reference proteome</keyword>
<gene>
    <name evidence="2" type="ORF">AA0228_2264</name>
</gene>
<protein>
    <submittedName>
        <fullName evidence="2">Uncharacterized protein</fullName>
    </submittedName>
</protein>
<evidence type="ECO:0000313" key="3">
    <source>
        <dbReference type="Proteomes" id="UP001061070"/>
    </source>
</evidence>
<proteinExistence type="predicted"/>